<dbReference type="Proteomes" id="UP001528823">
    <property type="component" value="Unassembled WGS sequence"/>
</dbReference>
<evidence type="ECO:0000313" key="1">
    <source>
        <dbReference type="EMBL" id="MDE1465202.1"/>
    </source>
</evidence>
<accession>A0ABT5UFP5</accession>
<comment type="caution">
    <text evidence="1">The sequence shown here is derived from an EMBL/GenBank/DDBJ whole genome shotgun (WGS) entry which is preliminary data.</text>
</comment>
<dbReference type="EMBL" id="JAPMOU010000055">
    <property type="protein sequence ID" value="MDE1465202.1"/>
    <property type="molecule type" value="Genomic_DNA"/>
</dbReference>
<sequence>MLIVFTRCRTSKYFSRDLVFKEKVAGRIKHGIGGAKELKSSIEVKLPADLTGLIDVFALDVSKP</sequence>
<gene>
    <name evidence="1" type="ORF">ORQ98_24875</name>
</gene>
<organism evidence="1 2">
    <name type="scientific">Spartinivicinus poritis</name>
    <dbReference type="NCBI Taxonomy" id="2994640"/>
    <lineage>
        <taxon>Bacteria</taxon>
        <taxon>Pseudomonadati</taxon>
        <taxon>Pseudomonadota</taxon>
        <taxon>Gammaproteobacteria</taxon>
        <taxon>Oceanospirillales</taxon>
        <taxon>Zooshikellaceae</taxon>
        <taxon>Spartinivicinus</taxon>
    </lineage>
</organism>
<dbReference type="RefSeq" id="WP_274691513.1">
    <property type="nucleotide sequence ID" value="NZ_JAPMOU010000055.1"/>
</dbReference>
<name>A0ABT5UFP5_9GAMM</name>
<evidence type="ECO:0000313" key="2">
    <source>
        <dbReference type="Proteomes" id="UP001528823"/>
    </source>
</evidence>
<protein>
    <submittedName>
        <fullName evidence="1">Uncharacterized protein</fullName>
    </submittedName>
</protein>
<keyword evidence="2" id="KW-1185">Reference proteome</keyword>
<reference evidence="1 2" key="1">
    <citation type="submission" date="2022-11" db="EMBL/GenBank/DDBJ databases">
        <title>Spartinivicinus poritis sp. nov., isolated from scleractinian coral Porites lutea.</title>
        <authorList>
            <person name="Zhang G."/>
            <person name="Cai L."/>
            <person name="Wei Q."/>
        </authorList>
    </citation>
    <scope>NUCLEOTIDE SEQUENCE [LARGE SCALE GENOMIC DNA]</scope>
    <source>
        <strain evidence="1 2">A2-2</strain>
    </source>
</reference>
<proteinExistence type="predicted"/>